<accession>F4MV64</accession>
<dbReference type="SUPFAM" id="SSF53756">
    <property type="entry name" value="UDP-Glycosyltransferase/glycogen phosphorylase"/>
    <property type="match status" value="1"/>
</dbReference>
<dbReference type="AlphaFoldDB" id="F4MV64"/>
<gene>
    <name evidence="1" type="ORF">YEW_DA12710</name>
</gene>
<evidence type="ECO:0000313" key="1">
    <source>
        <dbReference type="EMBL" id="CBX69722.1"/>
    </source>
</evidence>
<proteinExistence type="predicted"/>
<dbReference type="EMBL" id="FR718505">
    <property type="protein sequence ID" value="CBX69722.1"/>
    <property type="molecule type" value="Genomic_DNA"/>
</dbReference>
<sequence>MSDNKRILWLLNHTTLREYELPILVDLGFEVYTPKKFPRNADNRSASVTYEYDDSLNIPLEIIEQLNEYDFYSDRFDPKILSILNEYFSFAIVAYMFPMLDNMISGFKGKIFLRAFGLTDERQNYFDFAVKVCRPGFKKRLISIGHRFWFAEGYTNLKDIEPSFMQKRTIHLPVGLPEKVIKYRNSWRGGNGKILFVCPDINVYAEAKEAYNNFKLNFGAYPHVICGAQNIPVTDDPNVLGYVSSEDYHRYYQECDVMFYHSERYRHIYYHPAEAVCYGIPLVYMSAGMLGYLGGSQLPGACKSMKEAKQKIKRILNNDVILKNNIIISQEKIYNYFSPEYCIPKWKSEFLLKVLAPVNEVKIVKKIALLPIDNNLNTLKKIESVYAELNDEINKSALSDIWSVAAGVLINKKEDKDWNKNRIYSVMREFSWREMASDDIMRVQNIHGIGERLISNSYVVPDDGLSQFMDCSIWILFGSSAKMPIAPIKPIAIYYSEDLLSCKPNRQTINNIKEDVHASSRALSEMISFCSAIFVDNEKDFSSILKKYSISTRWLFNIKKTTIEGDSFSAGKILNILESIK</sequence>
<name>F4MV64_YEREN</name>
<protein>
    <submittedName>
        <fullName evidence="1">Uncharacterized protein</fullName>
    </submittedName>
</protein>
<organism evidence="1">
    <name type="scientific">Yersinia enterocolitica W22703</name>
    <dbReference type="NCBI Taxonomy" id="913028"/>
    <lineage>
        <taxon>Bacteria</taxon>
        <taxon>Pseudomonadati</taxon>
        <taxon>Pseudomonadota</taxon>
        <taxon>Gammaproteobacteria</taxon>
        <taxon>Enterobacterales</taxon>
        <taxon>Yersiniaceae</taxon>
        <taxon>Yersinia</taxon>
    </lineage>
</organism>
<reference evidence="1" key="1">
    <citation type="journal article" date="2011" name="BMC Genomics">
        <title>Shotgun sequencing of Yersinia enterocolitica strain W22703 (biotype 2, serotype O:9): genomic evidence for oscillation between invertebrates and mammals.</title>
        <authorList>
            <person name="Fuchs T.M."/>
            <person name="Brandt K."/>
            <person name="Starke M."/>
            <person name="Rattei T."/>
        </authorList>
    </citation>
    <scope>NUCLEOTIDE SEQUENCE</scope>
</reference>